<protein>
    <submittedName>
        <fullName evidence="1">Uncharacterized protein</fullName>
    </submittedName>
</protein>
<dbReference type="Proteomes" id="UP001295684">
    <property type="component" value="Unassembled WGS sequence"/>
</dbReference>
<dbReference type="AlphaFoldDB" id="A0AAD1XAU1"/>
<dbReference type="EMBL" id="CAMPGE010010686">
    <property type="protein sequence ID" value="CAI2369534.1"/>
    <property type="molecule type" value="Genomic_DNA"/>
</dbReference>
<organism evidence="1 2">
    <name type="scientific">Euplotes crassus</name>
    <dbReference type="NCBI Taxonomy" id="5936"/>
    <lineage>
        <taxon>Eukaryota</taxon>
        <taxon>Sar</taxon>
        <taxon>Alveolata</taxon>
        <taxon>Ciliophora</taxon>
        <taxon>Intramacronucleata</taxon>
        <taxon>Spirotrichea</taxon>
        <taxon>Hypotrichia</taxon>
        <taxon>Euplotida</taxon>
        <taxon>Euplotidae</taxon>
        <taxon>Moneuplotes</taxon>
    </lineage>
</organism>
<accession>A0AAD1XAU1</accession>
<keyword evidence="2" id="KW-1185">Reference proteome</keyword>
<reference evidence="1" key="1">
    <citation type="submission" date="2023-07" db="EMBL/GenBank/DDBJ databases">
        <authorList>
            <consortium name="AG Swart"/>
            <person name="Singh M."/>
            <person name="Singh A."/>
            <person name="Seah K."/>
            <person name="Emmerich C."/>
        </authorList>
    </citation>
    <scope>NUCLEOTIDE SEQUENCE</scope>
    <source>
        <strain evidence="1">DP1</strain>
    </source>
</reference>
<evidence type="ECO:0000313" key="2">
    <source>
        <dbReference type="Proteomes" id="UP001295684"/>
    </source>
</evidence>
<evidence type="ECO:0000313" key="1">
    <source>
        <dbReference type="EMBL" id="CAI2369534.1"/>
    </source>
</evidence>
<name>A0AAD1XAU1_EUPCR</name>
<comment type="caution">
    <text evidence="1">The sequence shown here is derived from an EMBL/GenBank/DDBJ whole genome shotgun (WGS) entry which is preliminary data.</text>
</comment>
<sequence>MQPSEEFKWAEKDKFEEFEDCDVPDETPMVTKKIGNSKVCHGSLLSSNKGRLRKENRTEFLHDLKVESTNKSVSPVKYRCKLFFNEKVIPVLPLPPVFVGKKKTKTSSFKKYKKVGRKSVRKKLNKRSVSIMAPCGTKLSNNTVSSGEEAKKSKKDVSIAERMAKHQSMKVSKHDKEYFALQLTIGDVSPP</sequence>
<proteinExistence type="predicted"/>
<gene>
    <name evidence="1" type="ORF">ECRASSUSDP1_LOCUS10835</name>
</gene>